<sequence length="121" mass="13797">MSIYKYSGVLMYQKEDQTIVAISDEDEDNIPANQTQASQPDVVPTMPQAPSFGLTHLDAMEQHLNERIDNGMQAMQNRMQPMDERIIVELHRQKVETQGCIGQLSFAFNTIQTFFQPPHSN</sequence>
<accession>A0A6A4RA85</accession>
<proteinExistence type="predicted"/>
<evidence type="ECO:0000313" key="2">
    <source>
        <dbReference type="EMBL" id="KAE9621974.1"/>
    </source>
</evidence>
<protein>
    <submittedName>
        <fullName evidence="2">Uncharacterized protein</fullName>
    </submittedName>
</protein>
<gene>
    <name evidence="2" type="ORF">Lalb_Chr01g0020431</name>
</gene>
<dbReference type="Proteomes" id="UP000447434">
    <property type="component" value="Chromosome 1"/>
</dbReference>
<organism evidence="2 3">
    <name type="scientific">Lupinus albus</name>
    <name type="common">White lupine</name>
    <name type="synonym">Lupinus termis</name>
    <dbReference type="NCBI Taxonomy" id="3870"/>
    <lineage>
        <taxon>Eukaryota</taxon>
        <taxon>Viridiplantae</taxon>
        <taxon>Streptophyta</taxon>
        <taxon>Embryophyta</taxon>
        <taxon>Tracheophyta</taxon>
        <taxon>Spermatophyta</taxon>
        <taxon>Magnoliopsida</taxon>
        <taxon>eudicotyledons</taxon>
        <taxon>Gunneridae</taxon>
        <taxon>Pentapetalae</taxon>
        <taxon>rosids</taxon>
        <taxon>fabids</taxon>
        <taxon>Fabales</taxon>
        <taxon>Fabaceae</taxon>
        <taxon>Papilionoideae</taxon>
        <taxon>50 kb inversion clade</taxon>
        <taxon>genistoids sensu lato</taxon>
        <taxon>core genistoids</taxon>
        <taxon>Genisteae</taxon>
        <taxon>Lupinus</taxon>
    </lineage>
</organism>
<feature type="region of interest" description="Disordered" evidence="1">
    <location>
        <begin position="27"/>
        <end position="48"/>
    </location>
</feature>
<evidence type="ECO:0000256" key="1">
    <source>
        <dbReference type="SAM" id="MobiDB-lite"/>
    </source>
</evidence>
<dbReference type="AlphaFoldDB" id="A0A6A4RA85"/>
<keyword evidence="3" id="KW-1185">Reference proteome</keyword>
<reference evidence="3" key="1">
    <citation type="journal article" date="2020" name="Nat. Commun.">
        <title>Genome sequence of the cluster root forming white lupin.</title>
        <authorList>
            <person name="Hufnagel B."/>
            <person name="Marques A."/>
            <person name="Soriano A."/>
            <person name="Marques L."/>
            <person name="Divol F."/>
            <person name="Doumas P."/>
            <person name="Sallet E."/>
            <person name="Mancinotti D."/>
            <person name="Carrere S."/>
            <person name="Marande W."/>
            <person name="Arribat S."/>
            <person name="Keller J."/>
            <person name="Huneau C."/>
            <person name="Blein T."/>
            <person name="Aime D."/>
            <person name="Laguerre M."/>
            <person name="Taylor J."/>
            <person name="Schubert V."/>
            <person name="Nelson M."/>
            <person name="Geu-Flores F."/>
            <person name="Crespi M."/>
            <person name="Gallardo-Guerrero K."/>
            <person name="Delaux P.-M."/>
            <person name="Salse J."/>
            <person name="Berges H."/>
            <person name="Guyot R."/>
            <person name="Gouzy J."/>
            <person name="Peret B."/>
        </authorList>
    </citation>
    <scope>NUCLEOTIDE SEQUENCE [LARGE SCALE GENOMIC DNA]</scope>
    <source>
        <strain evidence="3">cv. Amiga</strain>
    </source>
</reference>
<evidence type="ECO:0000313" key="3">
    <source>
        <dbReference type="Proteomes" id="UP000447434"/>
    </source>
</evidence>
<name>A0A6A4RA85_LUPAL</name>
<comment type="caution">
    <text evidence="2">The sequence shown here is derived from an EMBL/GenBank/DDBJ whole genome shotgun (WGS) entry which is preliminary data.</text>
</comment>
<dbReference type="EMBL" id="WOCE01000001">
    <property type="protein sequence ID" value="KAE9621974.1"/>
    <property type="molecule type" value="Genomic_DNA"/>
</dbReference>